<keyword evidence="4" id="KW-0067">ATP-binding</keyword>
<dbReference type="PATRIC" id="fig|1307436.3.peg.4297"/>
<reference evidence="6 7" key="2">
    <citation type="journal article" date="2016" name="Sci. Rep.">
        <title>A novel serine protease, Sep1, from Bacillus firmus DS-1 has nematicidal activity and degrades multiple intestinal-associated nematode proteins.</title>
        <authorList>
            <person name="Geng C."/>
            <person name="Nie X."/>
            <person name="Tang Z."/>
            <person name="Zhang Y."/>
            <person name="Lin J."/>
            <person name="Sun M."/>
            <person name="Peng D."/>
        </authorList>
    </citation>
    <scope>NUCLEOTIDE SEQUENCE [LARGE SCALE GENOMIC DNA]</scope>
    <source>
        <strain evidence="6 7">DS1</strain>
    </source>
</reference>
<dbReference type="eggNOG" id="COG1112">
    <property type="taxonomic scope" value="Bacteria"/>
</dbReference>
<feature type="domain" description="DNA2/NAM7 helicase-like C-terminal" evidence="5">
    <location>
        <begin position="86"/>
        <end position="246"/>
    </location>
</feature>
<dbReference type="PANTHER" id="PTHR43788:SF8">
    <property type="entry name" value="DNA-BINDING PROTEIN SMUBP-2"/>
    <property type="match status" value="1"/>
</dbReference>
<evidence type="ECO:0000256" key="4">
    <source>
        <dbReference type="ARBA" id="ARBA00022840"/>
    </source>
</evidence>
<dbReference type="GO" id="GO:0043139">
    <property type="term" value="F:5'-3' DNA helicase activity"/>
    <property type="evidence" value="ECO:0007669"/>
    <property type="project" value="TreeGrafter"/>
</dbReference>
<dbReference type="GO" id="GO:0005524">
    <property type="term" value="F:ATP binding"/>
    <property type="evidence" value="ECO:0007669"/>
    <property type="project" value="UniProtKB-KW"/>
</dbReference>
<proteinExistence type="predicted"/>
<dbReference type="GO" id="GO:0016787">
    <property type="term" value="F:hydrolase activity"/>
    <property type="evidence" value="ECO:0007669"/>
    <property type="project" value="UniProtKB-KW"/>
</dbReference>
<dbReference type="InterPro" id="IPR050534">
    <property type="entry name" value="Coronavir_polyprotein_1ab"/>
</dbReference>
<dbReference type="InterPro" id="IPR041679">
    <property type="entry name" value="DNA2/NAM7-like_C"/>
</dbReference>
<evidence type="ECO:0000256" key="3">
    <source>
        <dbReference type="ARBA" id="ARBA00022806"/>
    </source>
</evidence>
<dbReference type="RefSeq" id="WP_051488958.1">
    <property type="nucleotide sequence ID" value="NZ_APVL01000019.1"/>
</dbReference>
<dbReference type="AlphaFoldDB" id="W7LBB1"/>
<comment type="caution">
    <text evidence="6">The sequence shown here is derived from an EMBL/GenBank/DDBJ whole genome shotgun (WGS) entry which is preliminary data.</text>
</comment>
<sequence length="275" mass="31919">MVLAKKEIGEGKWLSCQGIVKVDQYVPEQTDELIKHIKGHMANVLRKQLLDSIQMKLDDGQSIKTLLQIITNNEEINDNWSTNKKQCLKLIEKYYKLKNKRSTLELLEEIQQFENGKFFNPSIYVITPFSTVKNELKKGIKTGLFKKMYNWLNTSIIVQGNDENAFKLENTYKEAAKDFKKWYNSWIDENIGTVHTFQGKEANIVYFVTGTDASKIGAAEWACKEPNLLNVAATRAKEEFYIIGDKELLQRFPNYNTIINIMNECKYQNELLIHT</sequence>
<dbReference type="SUPFAM" id="SSF52540">
    <property type="entry name" value="P-loop containing nucleoside triphosphate hydrolases"/>
    <property type="match status" value="1"/>
</dbReference>
<dbReference type="Proteomes" id="UP000019270">
    <property type="component" value="Unassembled WGS sequence"/>
</dbReference>
<keyword evidence="3" id="KW-0347">Helicase</keyword>
<evidence type="ECO:0000313" key="7">
    <source>
        <dbReference type="Proteomes" id="UP000019270"/>
    </source>
</evidence>
<evidence type="ECO:0000259" key="5">
    <source>
        <dbReference type="Pfam" id="PF13087"/>
    </source>
</evidence>
<keyword evidence="2" id="KW-0378">Hydrolase</keyword>
<gene>
    <name evidence="6" type="ORF">PBF_20088</name>
</gene>
<dbReference type="Gene3D" id="3.40.50.300">
    <property type="entry name" value="P-loop containing nucleotide triphosphate hydrolases"/>
    <property type="match status" value="1"/>
</dbReference>
<name>W7LBB1_CYTFI</name>
<organism evidence="6 7">
    <name type="scientific">Cytobacillus firmus DS1</name>
    <dbReference type="NCBI Taxonomy" id="1307436"/>
    <lineage>
        <taxon>Bacteria</taxon>
        <taxon>Bacillati</taxon>
        <taxon>Bacillota</taxon>
        <taxon>Bacilli</taxon>
        <taxon>Bacillales</taxon>
        <taxon>Bacillaceae</taxon>
        <taxon>Cytobacillus</taxon>
    </lineage>
</organism>
<dbReference type="Pfam" id="PF13087">
    <property type="entry name" value="AAA_12"/>
    <property type="match status" value="1"/>
</dbReference>
<dbReference type="EMBL" id="APVL01000019">
    <property type="protein sequence ID" value="EWG09309.1"/>
    <property type="molecule type" value="Genomic_DNA"/>
</dbReference>
<evidence type="ECO:0000256" key="1">
    <source>
        <dbReference type="ARBA" id="ARBA00022741"/>
    </source>
</evidence>
<dbReference type="InterPro" id="IPR027417">
    <property type="entry name" value="P-loop_NTPase"/>
</dbReference>
<reference evidence="7" key="1">
    <citation type="submission" date="2013-03" db="EMBL/GenBank/DDBJ databases">
        <title>Draft genome sequence of Bacillus firmus DS1.</title>
        <authorList>
            <person name="Peng D."/>
            <person name="Zhu L."/>
            <person name="Sun M."/>
        </authorList>
    </citation>
    <scope>NUCLEOTIDE SEQUENCE [LARGE SCALE GENOMIC DNA]</scope>
    <source>
        <strain evidence="7">DS1</strain>
    </source>
</reference>
<evidence type="ECO:0000313" key="6">
    <source>
        <dbReference type="EMBL" id="EWG09309.1"/>
    </source>
</evidence>
<evidence type="ECO:0000256" key="2">
    <source>
        <dbReference type="ARBA" id="ARBA00022801"/>
    </source>
</evidence>
<accession>W7LBB1</accession>
<keyword evidence="1" id="KW-0547">Nucleotide-binding</keyword>
<protein>
    <recommendedName>
        <fullName evidence="5">DNA2/NAM7 helicase-like C-terminal domain-containing protein</fullName>
    </recommendedName>
</protein>
<dbReference type="PANTHER" id="PTHR43788">
    <property type="entry name" value="DNA2/NAM7 HELICASE FAMILY MEMBER"/>
    <property type="match status" value="1"/>
</dbReference>